<accession>A0ABP4WRK9</accession>
<dbReference type="EMBL" id="BAAANH010000004">
    <property type="protein sequence ID" value="GAA1761273.1"/>
    <property type="molecule type" value="Genomic_DNA"/>
</dbReference>
<gene>
    <name evidence="1" type="ORF">GCM10009747_20510</name>
</gene>
<proteinExistence type="predicted"/>
<evidence type="ECO:0000313" key="1">
    <source>
        <dbReference type="EMBL" id="GAA1761273.1"/>
    </source>
</evidence>
<name>A0ABP4WRK9_9MICO</name>
<evidence type="ECO:0000313" key="2">
    <source>
        <dbReference type="Proteomes" id="UP001500506"/>
    </source>
</evidence>
<sequence>MPLRSVSAGALGVVGDEGEGDTGAVLSVAMVVGRQNPYVRWYCRVAREREVRWRL</sequence>
<reference evidence="2" key="1">
    <citation type="journal article" date="2019" name="Int. J. Syst. Evol. Microbiol.">
        <title>The Global Catalogue of Microorganisms (GCM) 10K type strain sequencing project: providing services to taxonomists for standard genome sequencing and annotation.</title>
        <authorList>
            <consortium name="The Broad Institute Genomics Platform"/>
            <consortium name="The Broad Institute Genome Sequencing Center for Infectious Disease"/>
            <person name="Wu L."/>
            <person name="Ma J."/>
        </authorList>
    </citation>
    <scope>NUCLEOTIDE SEQUENCE [LARGE SCALE GENOMIC DNA]</scope>
    <source>
        <strain evidence="2">JCM 14319</strain>
    </source>
</reference>
<organism evidence="1 2">
    <name type="scientific">Agromyces humatus</name>
    <dbReference type="NCBI Taxonomy" id="279573"/>
    <lineage>
        <taxon>Bacteria</taxon>
        <taxon>Bacillati</taxon>
        <taxon>Actinomycetota</taxon>
        <taxon>Actinomycetes</taxon>
        <taxon>Micrococcales</taxon>
        <taxon>Microbacteriaceae</taxon>
        <taxon>Agromyces</taxon>
    </lineage>
</organism>
<keyword evidence="2" id="KW-1185">Reference proteome</keyword>
<comment type="caution">
    <text evidence="1">The sequence shown here is derived from an EMBL/GenBank/DDBJ whole genome shotgun (WGS) entry which is preliminary data.</text>
</comment>
<dbReference type="Proteomes" id="UP001500506">
    <property type="component" value="Unassembled WGS sequence"/>
</dbReference>
<protein>
    <submittedName>
        <fullName evidence="1">Uncharacterized protein</fullName>
    </submittedName>
</protein>